<keyword evidence="3" id="KW-0378">Hydrolase</keyword>
<evidence type="ECO:0000259" key="4">
    <source>
        <dbReference type="Pfam" id="PF04586"/>
    </source>
</evidence>
<organism evidence="5 6">
    <name type="scientific">Paractinoplanes atraurantiacus</name>
    <dbReference type="NCBI Taxonomy" id="1036182"/>
    <lineage>
        <taxon>Bacteria</taxon>
        <taxon>Bacillati</taxon>
        <taxon>Actinomycetota</taxon>
        <taxon>Actinomycetes</taxon>
        <taxon>Micromonosporales</taxon>
        <taxon>Micromonosporaceae</taxon>
        <taxon>Paractinoplanes</taxon>
    </lineage>
</organism>
<protein>
    <recommendedName>
        <fullName evidence="4">Prohead serine protease domain-containing protein</fullName>
    </recommendedName>
</protein>
<reference evidence="5 6" key="1">
    <citation type="submission" date="2017-09" db="EMBL/GenBank/DDBJ databases">
        <authorList>
            <person name="Ehlers B."/>
            <person name="Leendertz F.H."/>
        </authorList>
    </citation>
    <scope>NUCLEOTIDE SEQUENCE [LARGE SCALE GENOMIC DNA]</scope>
    <source>
        <strain evidence="5 6">CGMCC 4.6857</strain>
    </source>
</reference>
<dbReference type="AlphaFoldDB" id="A0A285GZT1"/>
<sequence>MSLHLDRRARFTRQFTVRAELRAAADGPTTLDGYASITGQPYTVRDWLGEYEETIEPGAFKKTLREKDDVRLLLNHDGLPLARTSSKTMTLDEDNEGLHVVAELDRRSHLTNDVAVAMERGDLSEMSFAFSVTRQEWDEDYTQRWIKELKLFDVSVVTYPANPATTAKLRAVDLEQMGDDELRELVARAQRRLAPRIDAGALDALRVAIDLA</sequence>
<evidence type="ECO:0000256" key="3">
    <source>
        <dbReference type="ARBA" id="ARBA00022801"/>
    </source>
</evidence>
<proteinExistence type="predicted"/>
<dbReference type="EMBL" id="OBDY01000003">
    <property type="protein sequence ID" value="SNY29007.1"/>
    <property type="molecule type" value="Genomic_DNA"/>
</dbReference>
<dbReference type="GO" id="GO:0006508">
    <property type="term" value="P:proteolysis"/>
    <property type="evidence" value="ECO:0007669"/>
    <property type="project" value="UniProtKB-KW"/>
</dbReference>
<gene>
    <name evidence="5" type="ORF">SAMN05421748_103175</name>
</gene>
<keyword evidence="2" id="KW-0645">Protease</keyword>
<accession>A0A285GZT1</accession>
<dbReference type="Proteomes" id="UP000219612">
    <property type="component" value="Unassembled WGS sequence"/>
</dbReference>
<evidence type="ECO:0000256" key="1">
    <source>
        <dbReference type="ARBA" id="ARBA00022612"/>
    </source>
</evidence>
<name>A0A285GZT1_9ACTN</name>
<evidence type="ECO:0000313" key="5">
    <source>
        <dbReference type="EMBL" id="SNY29007.1"/>
    </source>
</evidence>
<dbReference type="InterPro" id="IPR054613">
    <property type="entry name" value="Peptidase_S78_dom"/>
</dbReference>
<dbReference type="InterPro" id="IPR006433">
    <property type="entry name" value="Prohead_protease"/>
</dbReference>
<dbReference type="GO" id="GO:0008233">
    <property type="term" value="F:peptidase activity"/>
    <property type="evidence" value="ECO:0007669"/>
    <property type="project" value="UniProtKB-KW"/>
</dbReference>
<keyword evidence="1" id="KW-1188">Viral release from host cell</keyword>
<dbReference type="Pfam" id="PF04586">
    <property type="entry name" value="Peptidase_S78"/>
    <property type="match status" value="1"/>
</dbReference>
<dbReference type="NCBIfam" id="TIGR01543">
    <property type="entry name" value="proheadase_HK97"/>
    <property type="match status" value="1"/>
</dbReference>
<feature type="domain" description="Prohead serine protease" evidence="4">
    <location>
        <begin position="22"/>
        <end position="178"/>
    </location>
</feature>
<evidence type="ECO:0000313" key="6">
    <source>
        <dbReference type="Proteomes" id="UP000219612"/>
    </source>
</evidence>
<keyword evidence="6" id="KW-1185">Reference proteome</keyword>
<evidence type="ECO:0000256" key="2">
    <source>
        <dbReference type="ARBA" id="ARBA00022670"/>
    </source>
</evidence>
<dbReference type="RefSeq" id="WP_179855112.1">
    <property type="nucleotide sequence ID" value="NZ_OBDY01000003.1"/>
</dbReference>